<organism evidence="6 9">
    <name type="scientific">Aliirhizobium cellulosilyticum</name>
    <dbReference type="NCBI Taxonomy" id="393664"/>
    <lineage>
        <taxon>Bacteria</taxon>
        <taxon>Pseudomonadati</taxon>
        <taxon>Pseudomonadota</taxon>
        <taxon>Alphaproteobacteria</taxon>
        <taxon>Hyphomicrobiales</taxon>
        <taxon>Rhizobiaceae</taxon>
        <taxon>Aliirhizobium</taxon>
    </lineage>
</organism>
<evidence type="ECO:0000256" key="4">
    <source>
        <dbReference type="ARBA" id="ARBA00023163"/>
    </source>
</evidence>
<evidence type="ECO:0000313" key="6">
    <source>
        <dbReference type="EMBL" id="MBB4348253.1"/>
    </source>
</evidence>
<dbReference type="EMBL" id="JACIGY010000002">
    <property type="protein sequence ID" value="MBB4411489.1"/>
    <property type="molecule type" value="Genomic_DNA"/>
</dbReference>
<feature type="domain" description="HTH lysR-type" evidence="5">
    <location>
        <begin position="5"/>
        <end position="62"/>
    </location>
</feature>
<dbReference type="Proteomes" id="UP000520770">
    <property type="component" value="Unassembled WGS sequence"/>
</dbReference>
<evidence type="ECO:0000313" key="7">
    <source>
        <dbReference type="EMBL" id="MBB4411489.1"/>
    </source>
</evidence>
<dbReference type="Gene3D" id="3.40.190.290">
    <property type="match status" value="1"/>
</dbReference>
<evidence type="ECO:0000256" key="1">
    <source>
        <dbReference type="ARBA" id="ARBA00009437"/>
    </source>
</evidence>
<evidence type="ECO:0000313" key="11">
    <source>
        <dbReference type="Proteomes" id="UP000576087"/>
    </source>
</evidence>
<keyword evidence="4" id="KW-0804">Transcription</keyword>
<evidence type="ECO:0000313" key="9">
    <source>
        <dbReference type="Proteomes" id="UP000520770"/>
    </source>
</evidence>
<gene>
    <name evidence="7" type="ORF">GGE31_001994</name>
    <name evidence="6" type="ORF">GGE33_001995</name>
    <name evidence="8" type="ORF">GGE35_001995</name>
</gene>
<dbReference type="InterPro" id="IPR058163">
    <property type="entry name" value="LysR-type_TF_proteobact-type"/>
</dbReference>
<dbReference type="CDD" id="cd08474">
    <property type="entry name" value="PBP2_CrgA_like_5"/>
    <property type="match status" value="1"/>
</dbReference>
<dbReference type="Proteomes" id="UP000576087">
    <property type="component" value="Unassembled WGS sequence"/>
</dbReference>
<proteinExistence type="inferred from homology"/>
<evidence type="ECO:0000313" key="8">
    <source>
        <dbReference type="EMBL" id="MBB4446179.1"/>
    </source>
</evidence>
<keyword evidence="3 6" id="KW-0238">DNA-binding</keyword>
<protein>
    <submittedName>
        <fullName evidence="6">DNA-binding transcriptional LysR family regulator</fullName>
    </submittedName>
</protein>
<dbReference type="AlphaFoldDB" id="A0A7W6S835"/>
<accession>A0A7W6S835</accession>
<dbReference type="GO" id="GO:0003700">
    <property type="term" value="F:DNA-binding transcription factor activity"/>
    <property type="evidence" value="ECO:0007669"/>
    <property type="project" value="InterPro"/>
</dbReference>
<dbReference type="Gene3D" id="1.10.10.10">
    <property type="entry name" value="Winged helix-like DNA-binding domain superfamily/Winged helix DNA-binding domain"/>
    <property type="match status" value="1"/>
</dbReference>
<dbReference type="InterPro" id="IPR036388">
    <property type="entry name" value="WH-like_DNA-bd_sf"/>
</dbReference>
<evidence type="ECO:0000259" key="5">
    <source>
        <dbReference type="PROSITE" id="PS50931"/>
    </source>
</evidence>
<dbReference type="EMBL" id="JACIHM010000002">
    <property type="protein sequence ID" value="MBB4446179.1"/>
    <property type="molecule type" value="Genomic_DNA"/>
</dbReference>
<dbReference type="InterPro" id="IPR036390">
    <property type="entry name" value="WH_DNA-bd_sf"/>
</dbReference>
<comment type="similarity">
    <text evidence="1">Belongs to the LysR transcriptional regulatory family.</text>
</comment>
<keyword evidence="10" id="KW-1185">Reference proteome</keyword>
<dbReference type="FunFam" id="1.10.10.10:FF:000001">
    <property type="entry name" value="LysR family transcriptional regulator"/>
    <property type="match status" value="1"/>
</dbReference>
<evidence type="ECO:0000256" key="3">
    <source>
        <dbReference type="ARBA" id="ARBA00023125"/>
    </source>
</evidence>
<evidence type="ECO:0000256" key="2">
    <source>
        <dbReference type="ARBA" id="ARBA00023015"/>
    </source>
</evidence>
<dbReference type="GO" id="GO:0006351">
    <property type="term" value="P:DNA-templated transcription"/>
    <property type="evidence" value="ECO:0007669"/>
    <property type="project" value="TreeGrafter"/>
</dbReference>
<dbReference type="Proteomes" id="UP000524535">
    <property type="component" value="Unassembled WGS sequence"/>
</dbReference>
<dbReference type="PANTHER" id="PTHR30537:SF1">
    <property type="entry name" value="HTH-TYPE TRANSCRIPTIONAL REGULATOR PGRR"/>
    <property type="match status" value="1"/>
</dbReference>
<comment type="caution">
    <text evidence="6">The sequence shown here is derived from an EMBL/GenBank/DDBJ whole genome shotgun (WGS) entry which is preliminary data.</text>
</comment>
<dbReference type="Pfam" id="PF03466">
    <property type="entry name" value="LysR_substrate"/>
    <property type="match status" value="1"/>
</dbReference>
<dbReference type="RefSeq" id="WP_183822730.1">
    <property type="nucleotide sequence ID" value="NZ_JACIGW010000002.1"/>
</dbReference>
<dbReference type="GO" id="GO:0043565">
    <property type="term" value="F:sequence-specific DNA binding"/>
    <property type="evidence" value="ECO:0007669"/>
    <property type="project" value="TreeGrafter"/>
</dbReference>
<dbReference type="SUPFAM" id="SSF53850">
    <property type="entry name" value="Periplasmic binding protein-like II"/>
    <property type="match status" value="1"/>
</dbReference>
<dbReference type="PROSITE" id="PS50931">
    <property type="entry name" value="HTH_LYSR"/>
    <property type="match status" value="1"/>
</dbReference>
<sequence>MNEKPTLNDLAAFTAIIAHRSFRRAAEELGLSPSTLSHMMRGLEARMGVRLLNRTTRSVSPTEAGERLVARLGPALRELDAALEAVDDFRGGPSGTVRINTSSIVIRRLLDNAVPAFLARYPDVALDLVSDGRLVDIVVDGFDAGIRLRESVPQDMIAIAFGGPARFITVASPDYIATRGEPLTPQDLSGHNCIRLRMPSGKLYRWEFERRGEEIVVDVSGPLTLDDTELMAKAAAAGLGIAYVPQHVAEDYIRQGRLVAVLSDWCPEIDGLCLYYPGHRHVPTGLRAFIDILKEIDGKLSPSRLAASNPRR</sequence>
<evidence type="ECO:0000313" key="10">
    <source>
        <dbReference type="Proteomes" id="UP000524535"/>
    </source>
</evidence>
<dbReference type="InterPro" id="IPR005119">
    <property type="entry name" value="LysR_subst-bd"/>
</dbReference>
<dbReference type="EMBL" id="JACIGW010000002">
    <property type="protein sequence ID" value="MBB4348253.1"/>
    <property type="molecule type" value="Genomic_DNA"/>
</dbReference>
<dbReference type="PANTHER" id="PTHR30537">
    <property type="entry name" value="HTH-TYPE TRANSCRIPTIONAL REGULATOR"/>
    <property type="match status" value="1"/>
</dbReference>
<name>A0A7W6S835_9HYPH</name>
<dbReference type="SUPFAM" id="SSF46785">
    <property type="entry name" value="Winged helix' DNA-binding domain"/>
    <property type="match status" value="1"/>
</dbReference>
<reference evidence="9 10" key="1">
    <citation type="submission" date="2020-08" db="EMBL/GenBank/DDBJ databases">
        <title>Genomic Encyclopedia of Type Strains, Phase IV (KMG-V): Genome sequencing to study the core and pangenomes of soil and plant-associated prokaryotes.</title>
        <authorList>
            <person name="Whitman W."/>
        </authorList>
    </citation>
    <scope>NUCLEOTIDE SEQUENCE [LARGE SCALE GENOMIC DNA]</scope>
    <source>
        <strain evidence="7 10">SEMIA 444</strain>
        <strain evidence="6 9">SEMIA 448</strain>
        <strain evidence="8 11">SEMIA 452</strain>
    </source>
</reference>
<dbReference type="InterPro" id="IPR000847">
    <property type="entry name" value="LysR_HTH_N"/>
</dbReference>
<dbReference type="Pfam" id="PF00126">
    <property type="entry name" value="HTH_1"/>
    <property type="match status" value="1"/>
</dbReference>
<keyword evidence="2" id="KW-0805">Transcription regulation</keyword>